<gene>
    <name evidence="1" type="ORF">C2E25_12580</name>
</gene>
<evidence type="ECO:0000313" key="2">
    <source>
        <dbReference type="Proteomes" id="UP000236340"/>
    </source>
</evidence>
<reference evidence="1 2" key="1">
    <citation type="journal article" date="2018" name="Genome Announc.">
        <title>Genome Sequence of Geothermobacter sp. HR-1 Iron Reducer from the Loihi Seamount.</title>
        <authorList>
            <person name="Smith H."/>
            <person name="Abuyen K."/>
            <person name="Tremblay J."/>
            <person name="Savalia P."/>
            <person name="Perez-Rodriguez I."/>
            <person name="Emerson D."/>
            <person name="Tully B."/>
            <person name="Amend J."/>
        </authorList>
    </citation>
    <scope>NUCLEOTIDE SEQUENCE [LARGE SCALE GENOMIC DNA]</scope>
    <source>
        <strain evidence="1 2">HR-1</strain>
    </source>
</reference>
<organism evidence="1 2">
    <name type="scientific">Geothermobacter hydrogeniphilus</name>
    <dbReference type="NCBI Taxonomy" id="1969733"/>
    <lineage>
        <taxon>Bacteria</taxon>
        <taxon>Pseudomonadati</taxon>
        <taxon>Thermodesulfobacteriota</taxon>
        <taxon>Desulfuromonadia</taxon>
        <taxon>Desulfuromonadales</taxon>
        <taxon>Geothermobacteraceae</taxon>
        <taxon>Geothermobacter</taxon>
    </lineage>
</organism>
<dbReference type="Proteomes" id="UP000236340">
    <property type="component" value="Unassembled WGS sequence"/>
</dbReference>
<dbReference type="AlphaFoldDB" id="A0A2K2H853"/>
<accession>A0A2K2H853</accession>
<name>A0A2K2H853_9BACT</name>
<comment type="caution">
    <text evidence="1">The sequence shown here is derived from an EMBL/GenBank/DDBJ whole genome shotgun (WGS) entry which is preliminary data.</text>
</comment>
<sequence>MKVAIPYYHRLVSPHKGLARLFFIVSIPGEQQNPSWQLHTYDPETASFGQWLAEQLVSGIVSSDRPTWLLSGLERQWVWHWQTSPAEPAELVARWRETRSLEDAGNQALVL</sequence>
<dbReference type="RefSeq" id="WP_103116084.1">
    <property type="nucleotide sequence ID" value="NZ_PPFX01000031.1"/>
</dbReference>
<dbReference type="EMBL" id="PPFX01000031">
    <property type="protein sequence ID" value="PNU19410.1"/>
    <property type="molecule type" value="Genomic_DNA"/>
</dbReference>
<dbReference type="InterPro" id="IPR036105">
    <property type="entry name" value="DiNase_FeMo-co_biosyn_sf"/>
</dbReference>
<proteinExistence type="predicted"/>
<evidence type="ECO:0000313" key="1">
    <source>
        <dbReference type="EMBL" id="PNU19410.1"/>
    </source>
</evidence>
<dbReference type="SUPFAM" id="SSF53146">
    <property type="entry name" value="Nitrogenase accessory factor-like"/>
    <property type="match status" value="1"/>
</dbReference>
<protein>
    <submittedName>
        <fullName evidence="1">Uncharacterized protein</fullName>
    </submittedName>
</protein>
<dbReference type="OrthoDB" id="5402119at2"/>